<dbReference type="InterPro" id="IPR013324">
    <property type="entry name" value="RNA_pol_sigma_r3/r4-like"/>
</dbReference>
<dbReference type="OrthoDB" id="659569at2"/>
<dbReference type="SUPFAM" id="SSF88946">
    <property type="entry name" value="Sigma2 domain of RNA polymerase sigma factors"/>
    <property type="match status" value="1"/>
</dbReference>
<dbReference type="PANTHER" id="PTHR43133">
    <property type="entry name" value="RNA POLYMERASE ECF-TYPE SIGMA FACTO"/>
    <property type="match status" value="1"/>
</dbReference>
<evidence type="ECO:0000256" key="4">
    <source>
        <dbReference type="ARBA" id="ARBA00023163"/>
    </source>
</evidence>
<dbReference type="EMBL" id="VLLI01000016">
    <property type="protein sequence ID" value="TWI95316.1"/>
    <property type="molecule type" value="Genomic_DNA"/>
</dbReference>
<keyword evidence="4" id="KW-0804">Transcription</keyword>
<organism evidence="7 8">
    <name type="scientific">Mucilaginibacter frigoritolerans</name>
    <dbReference type="NCBI Taxonomy" id="652788"/>
    <lineage>
        <taxon>Bacteria</taxon>
        <taxon>Pseudomonadati</taxon>
        <taxon>Bacteroidota</taxon>
        <taxon>Sphingobacteriia</taxon>
        <taxon>Sphingobacteriales</taxon>
        <taxon>Sphingobacteriaceae</taxon>
        <taxon>Mucilaginibacter</taxon>
    </lineage>
</organism>
<sequence>MAAYGKFTDNELASLIKEDDQLAYTEVFLRYSKLLVAHAYRLLGNQDEANDVVQDVLLTLWQNRKSIALNTSLSSYLYTAIRNRIFNRMSHQKIVAKYADSIVNFMEVGHAVTDELIRAKELAVIIEQEIAALPPKMREVFLLNKREELSYKEIALKLDITDKTAKQQVYNAVKNLRLKLTSIMSILPFL</sequence>
<dbReference type="NCBIfam" id="TIGR02937">
    <property type="entry name" value="sigma70-ECF"/>
    <property type="match status" value="1"/>
</dbReference>
<accession>A0A562TQD8</accession>
<proteinExistence type="inferred from homology"/>
<evidence type="ECO:0000256" key="2">
    <source>
        <dbReference type="ARBA" id="ARBA00023015"/>
    </source>
</evidence>
<protein>
    <submittedName>
        <fullName evidence="7">RNA polymerase sigma-70 factor (ECF subfamily)</fullName>
    </submittedName>
</protein>
<comment type="caution">
    <text evidence="7">The sequence shown here is derived from an EMBL/GenBank/DDBJ whole genome shotgun (WGS) entry which is preliminary data.</text>
</comment>
<dbReference type="InterPro" id="IPR013325">
    <property type="entry name" value="RNA_pol_sigma_r2"/>
</dbReference>
<keyword evidence="2" id="KW-0805">Transcription regulation</keyword>
<evidence type="ECO:0000259" key="6">
    <source>
        <dbReference type="Pfam" id="PF08281"/>
    </source>
</evidence>
<dbReference type="SUPFAM" id="SSF88659">
    <property type="entry name" value="Sigma3 and sigma4 domains of RNA polymerase sigma factors"/>
    <property type="match status" value="1"/>
</dbReference>
<dbReference type="Gene3D" id="1.10.10.10">
    <property type="entry name" value="Winged helix-like DNA-binding domain superfamily/Winged helix DNA-binding domain"/>
    <property type="match status" value="1"/>
</dbReference>
<dbReference type="RefSeq" id="WP_144916109.1">
    <property type="nucleotide sequence ID" value="NZ_VLLI01000016.1"/>
</dbReference>
<dbReference type="Proteomes" id="UP000317010">
    <property type="component" value="Unassembled WGS sequence"/>
</dbReference>
<dbReference type="Gene3D" id="1.10.1740.10">
    <property type="match status" value="1"/>
</dbReference>
<dbReference type="Pfam" id="PF08281">
    <property type="entry name" value="Sigma70_r4_2"/>
    <property type="match status" value="1"/>
</dbReference>
<evidence type="ECO:0000313" key="8">
    <source>
        <dbReference type="Proteomes" id="UP000317010"/>
    </source>
</evidence>
<dbReference type="InterPro" id="IPR013249">
    <property type="entry name" value="RNA_pol_sigma70_r4_t2"/>
</dbReference>
<dbReference type="PANTHER" id="PTHR43133:SF46">
    <property type="entry name" value="RNA POLYMERASE SIGMA-70 FACTOR ECF SUBFAMILY"/>
    <property type="match status" value="1"/>
</dbReference>
<name>A0A562TQD8_9SPHI</name>
<feature type="domain" description="RNA polymerase sigma factor 70 region 4 type 2" evidence="6">
    <location>
        <begin position="125"/>
        <end position="176"/>
    </location>
</feature>
<evidence type="ECO:0000313" key="7">
    <source>
        <dbReference type="EMBL" id="TWI95316.1"/>
    </source>
</evidence>
<evidence type="ECO:0000259" key="5">
    <source>
        <dbReference type="Pfam" id="PF04542"/>
    </source>
</evidence>
<gene>
    <name evidence="7" type="ORF">JN11_04431</name>
</gene>
<keyword evidence="3" id="KW-0731">Sigma factor</keyword>
<dbReference type="InterPro" id="IPR039425">
    <property type="entry name" value="RNA_pol_sigma-70-like"/>
</dbReference>
<dbReference type="CDD" id="cd06171">
    <property type="entry name" value="Sigma70_r4"/>
    <property type="match status" value="1"/>
</dbReference>
<dbReference type="GO" id="GO:0006352">
    <property type="term" value="P:DNA-templated transcription initiation"/>
    <property type="evidence" value="ECO:0007669"/>
    <property type="project" value="InterPro"/>
</dbReference>
<dbReference type="InterPro" id="IPR007627">
    <property type="entry name" value="RNA_pol_sigma70_r2"/>
</dbReference>
<evidence type="ECO:0000256" key="1">
    <source>
        <dbReference type="ARBA" id="ARBA00010641"/>
    </source>
</evidence>
<keyword evidence="8" id="KW-1185">Reference proteome</keyword>
<dbReference type="InterPro" id="IPR014284">
    <property type="entry name" value="RNA_pol_sigma-70_dom"/>
</dbReference>
<comment type="similarity">
    <text evidence="1">Belongs to the sigma-70 factor family. ECF subfamily.</text>
</comment>
<dbReference type="GO" id="GO:0016987">
    <property type="term" value="F:sigma factor activity"/>
    <property type="evidence" value="ECO:0007669"/>
    <property type="project" value="UniProtKB-KW"/>
</dbReference>
<evidence type="ECO:0000256" key="3">
    <source>
        <dbReference type="ARBA" id="ARBA00023082"/>
    </source>
</evidence>
<dbReference type="Pfam" id="PF04542">
    <property type="entry name" value="Sigma70_r2"/>
    <property type="match status" value="1"/>
</dbReference>
<dbReference type="InterPro" id="IPR014327">
    <property type="entry name" value="RNA_pol_sigma70_bacteroid"/>
</dbReference>
<feature type="domain" description="RNA polymerase sigma-70 region 2" evidence="5">
    <location>
        <begin position="28"/>
        <end position="92"/>
    </location>
</feature>
<dbReference type="GO" id="GO:0003677">
    <property type="term" value="F:DNA binding"/>
    <property type="evidence" value="ECO:0007669"/>
    <property type="project" value="InterPro"/>
</dbReference>
<dbReference type="InterPro" id="IPR036388">
    <property type="entry name" value="WH-like_DNA-bd_sf"/>
</dbReference>
<dbReference type="AlphaFoldDB" id="A0A562TQD8"/>
<dbReference type="NCBIfam" id="TIGR02985">
    <property type="entry name" value="Sig70_bacteroi1"/>
    <property type="match status" value="1"/>
</dbReference>
<reference evidence="7 8" key="1">
    <citation type="submission" date="2019-07" db="EMBL/GenBank/DDBJ databases">
        <title>Genomic Encyclopedia of Archaeal and Bacterial Type Strains, Phase II (KMG-II): from individual species to whole genera.</title>
        <authorList>
            <person name="Goeker M."/>
        </authorList>
    </citation>
    <scope>NUCLEOTIDE SEQUENCE [LARGE SCALE GENOMIC DNA]</scope>
    <source>
        <strain evidence="7 8">ATCC BAA-1854</strain>
    </source>
</reference>